<proteinExistence type="predicted"/>
<dbReference type="PANTHER" id="PTHR12287:SF23">
    <property type="entry name" value="AROUSER, ISOFORM A-RELATED"/>
    <property type="match status" value="1"/>
</dbReference>
<feature type="compositionally biased region" description="Acidic residues" evidence="1">
    <location>
        <begin position="98"/>
        <end position="107"/>
    </location>
</feature>
<keyword evidence="3" id="KW-1185">Reference proteome</keyword>
<evidence type="ECO:0000259" key="2">
    <source>
        <dbReference type="Pfam" id="PF18016"/>
    </source>
</evidence>
<dbReference type="InterPro" id="IPR041418">
    <property type="entry name" value="SAM_3"/>
</dbReference>
<feature type="compositionally biased region" description="Polar residues" evidence="1">
    <location>
        <begin position="293"/>
        <end position="313"/>
    </location>
</feature>
<dbReference type="InterPro" id="IPR039801">
    <property type="entry name" value="EPS8-like"/>
</dbReference>
<dbReference type="STRING" id="451379.A0A0N5AGF2"/>
<feature type="region of interest" description="Disordered" evidence="1">
    <location>
        <begin position="36"/>
        <end position="60"/>
    </location>
</feature>
<protein>
    <submittedName>
        <fullName evidence="4">SAM_3 domain-containing protein</fullName>
    </submittedName>
</protein>
<evidence type="ECO:0000256" key="1">
    <source>
        <dbReference type="SAM" id="MobiDB-lite"/>
    </source>
</evidence>
<dbReference type="GO" id="GO:0003779">
    <property type="term" value="F:actin binding"/>
    <property type="evidence" value="ECO:0007669"/>
    <property type="project" value="TreeGrafter"/>
</dbReference>
<reference evidence="4" key="1">
    <citation type="submission" date="2017-02" db="UniProtKB">
        <authorList>
            <consortium name="WormBaseParasite"/>
        </authorList>
    </citation>
    <scope>IDENTIFICATION</scope>
</reference>
<dbReference type="GO" id="GO:0007266">
    <property type="term" value="P:Rho protein signal transduction"/>
    <property type="evidence" value="ECO:0007669"/>
    <property type="project" value="TreeGrafter"/>
</dbReference>
<dbReference type="InterPro" id="IPR013761">
    <property type="entry name" value="SAM/pointed_sf"/>
</dbReference>
<dbReference type="Proteomes" id="UP000046393">
    <property type="component" value="Unplaced"/>
</dbReference>
<dbReference type="AlphaFoldDB" id="A0A0N5AGF2"/>
<dbReference type="WBParaSite" id="SMUV_0000340001-mRNA-1">
    <property type="protein sequence ID" value="SMUV_0000340001-mRNA-1"/>
    <property type="gene ID" value="SMUV_0000340001"/>
</dbReference>
<dbReference type="Gene3D" id="1.10.150.50">
    <property type="entry name" value="Transcription Factor, Ets-1"/>
    <property type="match status" value="1"/>
</dbReference>
<evidence type="ECO:0000313" key="4">
    <source>
        <dbReference type="WBParaSite" id="SMUV_0000340001-mRNA-1"/>
    </source>
</evidence>
<dbReference type="GO" id="GO:0035023">
    <property type="term" value="P:regulation of Rho protein signal transduction"/>
    <property type="evidence" value="ECO:0007669"/>
    <property type="project" value="TreeGrafter"/>
</dbReference>
<organism evidence="3 4">
    <name type="scientific">Syphacia muris</name>
    <dbReference type="NCBI Taxonomy" id="451379"/>
    <lineage>
        <taxon>Eukaryota</taxon>
        <taxon>Metazoa</taxon>
        <taxon>Ecdysozoa</taxon>
        <taxon>Nematoda</taxon>
        <taxon>Chromadorea</taxon>
        <taxon>Rhabditida</taxon>
        <taxon>Spirurina</taxon>
        <taxon>Oxyuridomorpha</taxon>
        <taxon>Oxyuroidea</taxon>
        <taxon>Oxyuridae</taxon>
        <taxon>Syphacia</taxon>
    </lineage>
</organism>
<accession>A0A0N5AGF2</accession>
<dbReference type="GO" id="GO:0005886">
    <property type="term" value="C:plasma membrane"/>
    <property type="evidence" value="ECO:0007669"/>
    <property type="project" value="TreeGrafter"/>
</dbReference>
<sequence>MKTFLYLLPGSLTAYIAETFYVSNVGVQSDISYLPSESSQSQPLVNGIPKKSSVPEPPSALSDAIASIKLKSVDRKKIKKQRSSIQHEEPEEAKSDEESADSEPPEEEQPRPRINVVRRQIIFISMKLLNLAPIAHVKEILETVGRSKGANILERQKYRPKPDRIMLSENSTPAQVQTWLTDKGFSIWYTYLDSKWVHQILEEQNGANLFSLSKPKLIEVCGREEGSRLYSQLLLQKRKSGYDSARNGELSAILNHRMKHVEKSNEAAGDEPTELPPGEITGDRLASLFVPPNAQSPSTNSPTAHVNYADSNN</sequence>
<feature type="region of interest" description="Disordered" evidence="1">
    <location>
        <begin position="78"/>
        <end position="112"/>
    </location>
</feature>
<dbReference type="PANTHER" id="PTHR12287">
    <property type="entry name" value="EPIDERMAL GROWTH FACTOR RECEPTOR KINASE SUBSTRATE EPS8-RELATED PROTEIN"/>
    <property type="match status" value="1"/>
</dbReference>
<feature type="region of interest" description="Disordered" evidence="1">
    <location>
        <begin position="262"/>
        <end position="313"/>
    </location>
</feature>
<evidence type="ECO:0000313" key="3">
    <source>
        <dbReference type="Proteomes" id="UP000046393"/>
    </source>
</evidence>
<feature type="domain" description="SAM" evidence="2">
    <location>
        <begin position="163"/>
        <end position="233"/>
    </location>
</feature>
<dbReference type="Pfam" id="PF18016">
    <property type="entry name" value="SAM_3"/>
    <property type="match status" value="1"/>
</dbReference>
<feature type="compositionally biased region" description="Basic and acidic residues" evidence="1">
    <location>
        <begin position="85"/>
        <end position="97"/>
    </location>
</feature>
<name>A0A0N5AGF2_9BILA</name>